<protein>
    <recommendedName>
        <fullName evidence="8">EamA domain-containing protein</fullName>
    </recommendedName>
</protein>
<keyword evidence="7" id="KW-0732">Signal</keyword>
<evidence type="ECO:0000313" key="9">
    <source>
        <dbReference type="EMBL" id="GER03359.1"/>
    </source>
</evidence>
<keyword evidence="5 6" id="KW-0472">Membrane</keyword>
<keyword evidence="10" id="KW-1185">Reference proteome</keyword>
<feature type="transmembrane region" description="Helical" evidence="6">
    <location>
        <begin position="273"/>
        <end position="291"/>
    </location>
</feature>
<feature type="domain" description="EamA" evidence="8">
    <location>
        <begin position="153"/>
        <end position="290"/>
    </location>
</feature>
<gene>
    <name evidence="9" type="ORF">JCM17846_10410</name>
</gene>
<dbReference type="InterPro" id="IPR000620">
    <property type="entry name" value="EamA_dom"/>
</dbReference>
<dbReference type="PANTHER" id="PTHR42920">
    <property type="entry name" value="OS03G0707200 PROTEIN-RELATED"/>
    <property type="match status" value="1"/>
</dbReference>
<keyword evidence="4 6" id="KW-1133">Transmembrane helix</keyword>
<feature type="signal peptide" evidence="7">
    <location>
        <begin position="1"/>
        <end position="19"/>
    </location>
</feature>
<accession>A0A5A7N8H2</accession>
<dbReference type="EMBL" id="BKCN01000003">
    <property type="protein sequence ID" value="GER03359.1"/>
    <property type="molecule type" value="Genomic_DNA"/>
</dbReference>
<feature type="transmembrane region" description="Helical" evidence="6">
    <location>
        <begin position="78"/>
        <end position="95"/>
    </location>
</feature>
<evidence type="ECO:0000256" key="5">
    <source>
        <dbReference type="ARBA" id="ARBA00023136"/>
    </source>
</evidence>
<dbReference type="GO" id="GO:0005886">
    <property type="term" value="C:plasma membrane"/>
    <property type="evidence" value="ECO:0007669"/>
    <property type="project" value="UniProtKB-SubCell"/>
</dbReference>
<name>A0A5A7N8H2_9PROT</name>
<dbReference type="InterPro" id="IPR051258">
    <property type="entry name" value="Diverse_Substrate_Transporter"/>
</dbReference>
<evidence type="ECO:0000256" key="1">
    <source>
        <dbReference type="ARBA" id="ARBA00004651"/>
    </source>
</evidence>
<evidence type="ECO:0000256" key="6">
    <source>
        <dbReference type="SAM" id="Phobius"/>
    </source>
</evidence>
<sequence length="300" mass="31264">MIASLHLFLLSLAALLAFAANSVICRLALADGAISPAAFTLIRLLSGALMLAFLMLLQAKGRSDKLAQAWAGRGFWPALYLLIYAAAFSFAYIRLETATGALILFAMVQASMIGVALWRGMHPSGREWLGISIALSGLGAFLLPGASAPDPVGALLMGLSGVAWGFYSLHGAKKSSPKTGLARDPIAATTGNFLMASFIAIPIFLIFGDFGRPHASGLFLAILSGAVTSGLGYVLWYKALPKLSPSLAALSQTSVPLLAALGGIVFVGEALSTRFMISSILVLGGLLLLILKPKTQSTAR</sequence>
<keyword evidence="2" id="KW-1003">Cell membrane</keyword>
<feature type="transmembrane region" description="Helical" evidence="6">
    <location>
        <begin position="40"/>
        <end position="57"/>
    </location>
</feature>
<feature type="transmembrane region" description="Helical" evidence="6">
    <location>
        <begin position="128"/>
        <end position="146"/>
    </location>
</feature>
<feature type="transmembrane region" description="Helical" evidence="6">
    <location>
        <begin position="101"/>
        <end position="121"/>
    </location>
</feature>
<evidence type="ECO:0000256" key="4">
    <source>
        <dbReference type="ARBA" id="ARBA00022989"/>
    </source>
</evidence>
<dbReference type="AlphaFoldDB" id="A0A5A7N8H2"/>
<evidence type="ECO:0000256" key="2">
    <source>
        <dbReference type="ARBA" id="ARBA00022475"/>
    </source>
</evidence>
<feature type="transmembrane region" description="Helical" evidence="6">
    <location>
        <begin position="214"/>
        <end position="235"/>
    </location>
</feature>
<dbReference type="PANTHER" id="PTHR42920:SF5">
    <property type="entry name" value="EAMA DOMAIN-CONTAINING PROTEIN"/>
    <property type="match status" value="1"/>
</dbReference>
<organism evidence="9 10">
    <name type="scientific">Iodidimonas nitroreducens</name>
    <dbReference type="NCBI Taxonomy" id="1236968"/>
    <lineage>
        <taxon>Bacteria</taxon>
        <taxon>Pseudomonadati</taxon>
        <taxon>Pseudomonadota</taxon>
        <taxon>Alphaproteobacteria</taxon>
        <taxon>Iodidimonadales</taxon>
        <taxon>Iodidimonadaceae</taxon>
        <taxon>Iodidimonas</taxon>
    </lineage>
</organism>
<feature type="transmembrane region" description="Helical" evidence="6">
    <location>
        <begin position="190"/>
        <end position="208"/>
    </location>
</feature>
<feature type="chain" id="PRO_5022992897" description="EamA domain-containing protein" evidence="7">
    <location>
        <begin position="20"/>
        <end position="300"/>
    </location>
</feature>
<dbReference type="Pfam" id="PF00892">
    <property type="entry name" value="EamA"/>
    <property type="match status" value="1"/>
</dbReference>
<dbReference type="Gene3D" id="1.10.3730.20">
    <property type="match status" value="1"/>
</dbReference>
<evidence type="ECO:0000256" key="3">
    <source>
        <dbReference type="ARBA" id="ARBA00022692"/>
    </source>
</evidence>
<dbReference type="RefSeq" id="WP_042083121.1">
    <property type="nucleotide sequence ID" value="NZ_BKCN01000003.1"/>
</dbReference>
<feature type="transmembrane region" description="Helical" evidence="6">
    <location>
        <begin position="152"/>
        <end position="169"/>
    </location>
</feature>
<dbReference type="Proteomes" id="UP000324996">
    <property type="component" value="Unassembled WGS sequence"/>
</dbReference>
<keyword evidence="3 6" id="KW-0812">Transmembrane</keyword>
<proteinExistence type="predicted"/>
<evidence type="ECO:0000256" key="7">
    <source>
        <dbReference type="SAM" id="SignalP"/>
    </source>
</evidence>
<dbReference type="InterPro" id="IPR037185">
    <property type="entry name" value="EmrE-like"/>
</dbReference>
<evidence type="ECO:0000259" key="8">
    <source>
        <dbReference type="Pfam" id="PF00892"/>
    </source>
</evidence>
<evidence type="ECO:0000313" key="10">
    <source>
        <dbReference type="Proteomes" id="UP000324996"/>
    </source>
</evidence>
<dbReference type="SUPFAM" id="SSF103481">
    <property type="entry name" value="Multidrug resistance efflux transporter EmrE"/>
    <property type="match status" value="1"/>
</dbReference>
<comment type="caution">
    <text evidence="9">The sequence shown here is derived from an EMBL/GenBank/DDBJ whole genome shotgun (WGS) entry which is preliminary data.</text>
</comment>
<comment type="subcellular location">
    <subcellularLocation>
        <location evidence="1">Cell membrane</location>
        <topology evidence="1">Multi-pass membrane protein</topology>
    </subcellularLocation>
</comment>
<reference evidence="9 10" key="1">
    <citation type="submission" date="2019-09" db="EMBL/GenBank/DDBJ databases">
        <title>NBRP : Genome information of microbial organism related human and environment.</title>
        <authorList>
            <person name="Hattori M."/>
            <person name="Oshima K."/>
            <person name="Inaba H."/>
            <person name="Suda W."/>
            <person name="Sakamoto M."/>
            <person name="Iino T."/>
            <person name="Kitahara M."/>
            <person name="Oshida Y."/>
            <person name="Iida T."/>
            <person name="Kudo T."/>
            <person name="Itoh T."/>
            <person name="Ohkuma M."/>
        </authorList>
    </citation>
    <scope>NUCLEOTIDE SEQUENCE [LARGE SCALE GENOMIC DNA]</scope>
    <source>
        <strain evidence="9 10">Q-1</strain>
    </source>
</reference>